<evidence type="ECO:0000256" key="3">
    <source>
        <dbReference type="ARBA" id="ARBA00023136"/>
    </source>
</evidence>
<dbReference type="AlphaFoldDB" id="A0A1H2RNE1"/>
<evidence type="ECO:0000256" key="4">
    <source>
        <dbReference type="ARBA" id="ARBA00023139"/>
    </source>
</evidence>
<dbReference type="Gene3D" id="3.40.190.10">
    <property type="entry name" value="Periplasmic binding protein-like II"/>
    <property type="match status" value="1"/>
</dbReference>
<keyword evidence="1" id="KW-1003">Cell membrane</keyword>
<dbReference type="InterPro" id="IPR050490">
    <property type="entry name" value="Bact_solute-bd_prot1"/>
</dbReference>
<feature type="region of interest" description="Disordered" evidence="6">
    <location>
        <begin position="24"/>
        <end position="45"/>
    </location>
</feature>
<feature type="compositionally biased region" description="Basic and acidic residues" evidence="6">
    <location>
        <begin position="440"/>
        <end position="449"/>
    </location>
</feature>
<evidence type="ECO:0000256" key="6">
    <source>
        <dbReference type="SAM" id="MobiDB-lite"/>
    </source>
</evidence>
<dbReference type="Pfam" id="PF01547">
    <property type="entry name" value="SBP_bac_1"/>
    <property type="match status" value="1"/>
</dbReference>
<dbReference type="Proteomes" id="UP000199488">
    <property type="component" value="Unassembled WGS sequence"/>
</dbReference>
<dbReference type="PANTHER" id="PTHR43649">
    <property type="entry name" value="ARABINOSE-BINDING PROTEIN-RELATED"/>
    <property type="match status" value="1"/>
</dbReference>
<gene>
    <name evidence="7" type="ORF">SAMN05421781_0846</name>
</gene>
<feature type="compositionally biased region" description="Acidic residues" evidence="6">
    <location>
        <begin position="32"/>
        <end position="45"/>
    </location>
</feature>
<dbReference type="RefSeq" id="WP_091611560.1">
    <property type="nucleotide sequence ID" value="NZ_FNNC01000001.1"/>
</dbReference>
<evidence type="ECO:0000256" key="5">
    <source>
        <dbReference type="ARBA" id="ARBA00023288"/>
    </source>
</evidence>
<keyword evidence="4" id="KW-0564">Palmitate</keyword>
<evidence type="ECO:0000256" key="1">
    <source>
        <dbReference type="ARBA" id="ARBA00022475"/>
    </source>
</evidence>
<protein>
    <submittedName>
        <fullName evidence="7">L-arabinose-binding protein</fullName>
    </submittedName>
</protein>
<reference evidence="7 8" key="1">
    <citation type="submission" date="2016-10" db="EMBL/GenBank/DDBJ databases">
        <authorList>
            <person name="de Groot N.N."/>
        </authorList>
    </citation>
    <scope>NUCLEOTIDE SEQUENCE [LARGE SCALE GENOMIC DNA]</scope>
    <source>
        <strain evidence="7 8">DSM 23126</strain>
    </source>
</reference>
<keyword evidence="8" id="KW-1185">Reference proteome</keyword>
<sequence length="456" mass="51268">MKHWSIFGGAMLSLVYLAGCGGGSGDGSGSEGSEEGGEGEADEVEVIGEDSEDATELTFWTFNEQHIGIYEDAVERWNEEYEDRPIKLQAEVYPIEQMNNNLLLSLQSGSGAPDMADIEISYFANFLEGDVQLESMNEHVEPVLDDMVEERFDIYSKDDNYYGMPYHVGATVMYYNTDIMEEAGVDIDEIVTWDDYVEAGEQVVENTDSMMTTVEVDEHFSFWPLISQRGSDYFNDEGDLTLADDTNVDTLQFLSDMVNEDEVAEVTPGGFHHSEEYYGYMNDGGAASLMMPTWYMGRFIDYMPDLEGKMEIRPLPVWEEGGNRTAGMGGTGTVVTNQTEEPELAKEFLAYAKLSEEGNIALWQELGFDPPMYTVWDDEAMDEPNPYYDYFDDDIFDTLLDLNGEIEALNITPDLPDVQSEIHTNVLNSAVRQQNQDPEEALKQAEEAVRSGQTEE</sequence>
<dbReference type="SUPFAM" id="SSF53850">
    <property type="entry name" value="Periplasmic binding protein-like II"/>
    <property type="match status" value="1"/>
</dbReference>
<dbReference type="OrthoDB" id="9768630at2"/>
<evidence type="ECO:0000256" key="2">
    <source>
        <dbReference type="ARBA" id="ARBA00022729"/>
    </source>
</evidence>
<dbReference type="InterPro" id="IPR006059">
    <property type="entry name" value="SBP"/>
</dbReference>
<keyword evidence="2" id="KW-0732">Signal</keyword>
<dbReference type="STRING" id="1122204.SAMN05421781_0846"/>
<dbReference type="EMBL" id="FNNC01000001">
    <property type="protein sequence ID" value="SDW20992.1"/>
    <property type="molecule type" value="Genomic_DNA"/>
</dbReference>
<accession>A0A1H2RNE1</accession>
<feature type="region of interest" description="Disordered" evidence="6">
    <location>
        <begin position="432"/>
        <end position="456"/>
    </location>
</feature>
<organism evidence="7 8">
    <name type="scientific">Marinococcus luteus</name>
    <dbReference type="NCBI Taxonomy" id="1122204"/>
    <lineage>
        <taxon>Bacteria</taxon>
        <taxon>Bacillati</taxon>
        <taxon>Bacillota</taxon>
        <taxon>Bacilli</taxon>
        <taxon>Bacillales</taxon>
        <taxon>Bacillaceae</taxon>
        <taxon>Marinococcus</taxon>
    </lineage>
</organism>
<keyword evidence="5" id="KW-0449">Lipoprotein</keyword>
<evidence type="ECO:0000313" key="7">
    <source>
        <dbReference type="EMBL" id="SDW20992.1"/>
    </source>
</evidence>
<proteinExistence type="predicted"/>
<evidence type="ECO:0000313" key="8">
    <source>
        <dbReference type="Proteomes" id="UP000199488"/>
    </source>
</evidence>
<dbReference type="PANTHER" id="PTHR43649:SF33">
    <property type="entry name" value="POLYGALACTURONAN_RHAMNOGALACTURONAN-BINDING PROTEIN YTCQ"/>
    <property type="match status" value="1"/>
</dbReference>
<keyword evidence="3" id="KW-0472">Membrane</keyword>
<name>A0A1H2RNE1_9BACI</name>